<dbReference type="SUPFAM" id="SSF54909">
    <property type="entry name" value="Dimeric alpha+beta barrel"/>
    <property type="match status" value="1"/>
</dbReference>
<dbReference type="RefSeq" id="WP_343922124.1">
    <property type="nucleotide sequence ID" value="NZ_BAAAIR010000006.1"/>
</dbReference>
<reference evidence="3" key="1">
    <citation type="journal article" date="2019" name="Int. J. Syst. Evol. Microbiol.">
        <title>The Global Catalogue of Microorganisms (GCM) 10K type strain sequencing project: providing services to taxonomists for standard genome sequencing and annotation.</title>
        <authorList>
            <consortium name="The Broad Institute Genomics Platform"/>
            <consortium name="The Broad Institute Genome Sequencing Center for Infectious Disease"/>
            <person name="Wu L."/>
            <person name="Ma J."/>
        </authorList>
    </citation>
    <scope>NUCLEOTIDE SEQUENCE [LARGE SCALE GENOMIC DNA]</scope>
    <source>
        <strain evidence="3">CGMCC 1.16455</strain>
    </source>
</reference>
<dbReference type="PROSITE" id="PS51502">
    <property type="entry name" value="S_R_A_B_BARREL"/>
    <property type="match status" value="1"/>
</dbReference>
<proteinExistence type="predicted"/>
<name>A0ABW0FFT3_9MICO</name>
<feature type="domain" description="Stress-response A/B barrel" evidence="1">
    <location>
        <begin position="2"/>
        <end position="94"/>
    </location>
</feature>
<dbReference type="GeneID" id="303295892"/>
<dbReference type="SMART" id="SM00886">
    <property type="entry name" value="Dabb"/>
    <property type="match status" value="1"/>
</dbReference>
<dbReference type="Pfam" id="PF07876">
    <property type="entry name" value="Dabb"/>
    <property type="match status" value="1"/>
</dbReference>
<keyword evidence="3" id="KW-1185">Reference proteome</keyword>
<dbReference type="Proteomes" id="UP001595937">
    <property type="component" value="Unassembled WGS sequence"/>
</dbReference>
<dbReference type="InterPro" id="IPR013097">
    <property type="entry name" value="Dabb"/>
</dbReference>
<accession>A0ABW0FFT3</accession>
<dbReference type="EMBL" id="JBHSLN010000022">
    <property type="protein sequence ID" value="MFC5297583.1"/>
    <property type="molecule type" value="Genomic_DNA"/>
</dbReference>
<organism evidence="2 3">
    <name type="scientific">Brachybacterium tyrofermentans</name>
    <dbReference type="NCBI Taxonomy" id="47848"/>
    <lineage>
        <taxon>Bacteria</taxon>
        <taxon>Bacillati</taxon>
        <taxon>Actinomycetota</taxon>
        <taxon>Actinomycetes</taxon>
        <taxon>Micrococcales</taxon>
        <taxon>Dermabacteraceae</taxon>
        <taxon>Brachybacterium</taxon>
    </lineage>
</organism>
<dbReference type="Gene3D" id="3.30.70.100">
    <property type="match status" value="1"/>
</dbReference>
<evidence type="ECO:0000313" key="2">
    <source>
        <dbReference type="EMBL" id="MFC5297583.1"/>
    </source>
</evidence>
<evidence type="ECO:0000259" key="1">
    <source>
        <dbReference type="PROSITE" id="PS51502"/>
    </source>
</evidence>
<protein>
    <submittedName>
        <fullName evidence="2">Dabb family protein</fullName>
    </submittedName>
</protein>
<gene>
    <name evidence="2" type="ORF">ACFPK8_08670</name>
</gene>
<evidence type="ECO:0000313" key="3">
    <source>
        <dbReference type="Proteomes" id="UP001595937"/>
    </source>
</evidence>
<comment type="caution">
    <text evidence="2">The sequence shown here is derived from an EMBL/GenBank/DDBJ whole genome shotgun (WGS) entry which is preliminary data.</text>
</comment>
<sequence length="98" mass="11186">MIRHTVSFTLVHAPDSAEEHEFLTSAPALLRAIDGVQDFVVSRQVSPKSSYRFQFAMSFEDQAAYAAYDQSDAHQEFVATRWQSEVTEFEELDFVAYS</sequence>
<dbReference type="InterPro" id="IPR011008">
    <property type="entry name" value="Dimeric_a/b-barrel"/>
</dbReference>